<feature type="transmembrane region" description="Helical" evidence="1">
    <location>
        <begin position="171"/>
        <end position="195"/>
    </location>
</feature>
<sequence>MTSDVTSTRKFGAGPLSRASALIYTLLIVELLVLLTAVPGLAALVLLDRSTGNVPLMAACLLPAGPALSAALYALRHRSSELTELHPARAFWRGYRLNFGAALKIWVPWLVVLALVGTNLSNFSAAGVPGWWAALLVVLAAGGTLWVANALVITSLFAFRAVDVAKLAAWGLGRFPGATLANACLLIVAGGVTLVATEAGLALLASVFSATLLWNSRAMVGEVERRFTRQ</sequence>
<dbReference type="Pfam" id="PF04854">
    <property type="entry name" value="DUF624"/>
    <property type="match status" value="1"/>
</dbReference>
<feature type="transmembrane region" description="Helical" evidence="1">
    <location>
        <begin position="53"/>
        <end position="75"/>
    </location>
</feature>
<gene>
    <name evidence="2" type="ORF">GCM10009850_091270</name>
</gene>
<organism evidence="2 3">
    <name type="scientific">Nonomuraea monospora</name>
    <dbReference type="NCBI Taxonomy" id="568818"/>
    <lineage>
        <taxon>Bacteria</taxon>
        <taxon>Bacillati</taxon>
        <taxon>Actinomycetota</taxon>
        <taxon>Actinomycetes</taxon>
        <taxon>Streptosporangiales</taxon>
        <taxon>Streptosporangiaceae</taxon>
        <taxon>Nonomuraea</taxon>
    </lineage>
</organism>
<keyword evidence="1" id="KW-1133">Transmembrane helix</keyword>
<evidence type="ECO:0000313" key="2">
    <source>
        <dbReference type="EMBL" id="GAA2213664.1"/>
    </source>
</evidence>
<name>A0ABP5PPX5_9ACTN</name>
<keyword evidence="1" id="KW-0472">Membrane</keyword>
<dbReference type="RefSeq" id="WP_344489700.1">
    <property type="nucleotide sequence ID" value="NZ_BAAAQX010000034.1"/>
</dbReference>
<comment type="caution">
    <text evidence="2">The sequence shown here is derived from an EMBL/GenBank/DDBJ whole genome shotgun (WGS) entry which is preliminary data.</text>
</comment>
<dbReference type="Proteomes" id="UP001499843">
    <property type="component" value="Unassembled WGS sequence"/>
</dbReference>
<evidence type="ECO:0000256" key="1">
    <source>
        <dbReference type="SAM" id="Phobius"/>
    </source>
</evidence>
<feature type="transmembrane region" description="Helical" evidence="1">
    <location>
        <begin position="95"/>
        <end position="118"/>
    </location>
</feature>
<accession>A0ABP5PPX5</accession>
<reference evidence="3" key="1">
    <citation type="journal article" date="2019" name="Int. J. Syst. Evol. Microbiol.">
        <title>The Global Catalogue of Microorganisms (GCM) 10K type strain sequencing project: providing services to taxonomists for standard genome sequencing and annotation.</title>
        <authorList>
            <consortium name="The Broad Institute Genomics Platform"/>
            <consortium name="The Broad Institute Genome Sequencing Center for Infectious Disease"/>
            <person name="Wu L."/>
            <person name="Ma J."/>
        </authorList>
    </citation>
    <scope>NUCLEOTIDE SEQUENCE [LARGE SCALE GENOMIC DNA]</scope>
    <source>
        <strain evidence="3">JCM 16114</strain>
    </source>
</reference>
<dbReference type="EMBL" id="BAAAQX010000034">
    <property type="protein sequence ID" value="GAA2213664.1"/>
    <property type="molecule type" value="Genomic_DNA"/>
</dbReference>
<keyword evidence="3" id="KW-1185">Reference proteome</keyword>
<feature type="transmembrane region" description="Helical" evidence="1">
    <location>
        <begin position="21"/>
        <end position="47"/>
    </location>
</feature>
<feature type="transmembrane region" description="Helical" evidence="1">
    <location>
        <begin position="130"/>
        <end position="159"/>
    </location>
</feature>
<dbReference type="InterPro" id="IPR006938">
    <property type="entry name" value="DUF624"/>
</dbReference>
<keyword evidence="1" id="KW-0812">Transmembrane</keyword>
<proteinExistence type="predicted"/>
<protein>
    <submittedName>
        <fullName evidence="2">DUF624 domain-containing protein</fullName>
    </submittedName>
</protein>
<feature type="transmembrane region" description="Helical" evidence="1">
    <location>
        <begin position="201"/>
        <end position="220"/>
    </location>
</feature>
<evidence type="ECO:0000313" key="3">
    <source>
        <dbReference type="Proteomes" id="UP001499843"/>
    </source>
</evidence>